<evidence type="ECO:0000313" key="8">
    <source>
        <dbReference type="Proteomes" id="UP001295684"/>
    </source>
</evidence>
<gene>
    <name evidence="7" type="ORF">ECRASSUSDP1_LOCUS6841</name>
</gene>
<dbReference type="InterPro" id="IPR030667">
    <property type="entry name" value="APP-BP1"/>
</dbReference>
<dbReference type="InterPro" id="IPR045886">
    <property type="entry name" value="ThiF/MoeB/HesA"/>
</dbReference>
<dbReference type="Gene3D" id="3.40.50.720">
    <property type="entry name" value="NAD(P)-binding Rossmann-like Domain"/>
    <property type="match status" value="2"/>
</dbReference>
<dbReference type="InterPro" id="IPR035985">
    <property type="entry name" value="Ubiquitin-activating_enz"/>
</dbReference>
<evidence type="ECO:0000313" key="7">
    <source>
        <dbReference type="EMBL" id="CAI2365517.1"/>
    </source>
</evidence>
<proteinExistence type="inferred from homology"/>
<evidence type="ECO:0000256" key="1">
    <source>
        <dbReference type="ARBA" id="ARBA00005032"/>
    </source>
</evidence>
<dbReference type="EMBL" id="CAMPGE010006644">
    <property type="protein sequence ID" value="CAI2365517.1"/>
    <property type="molecule type" value="Genomic_DNA"/>
</dbReference>
<dbReference type="GO" id="GO:0045116">
    <property type="term" value="P:protein neddylation"/>
    <property type="evidence" value="ECO:0007669"/>
    <property type="project" value="UniProtKB-UniRule"/>
</dbReference>
<reference evidence="7" key="1">
    <citation type="submission" date="2023-07" db="EMBL/GenBank/DDBJ databases">
        <authorList>
            <consortium name="AG Swart"/>
            <person name="Singh M."/>
            <person name="Singh A."/>
            <person name="Seah K."/>
            <person name="Emmerich C."/>
        </authorList>
    </citation>
    <scope>NUCLEOTIDE SEQUENCE</scope>
    <source>
        <strain evidence="7">DP1</strain>
    </source>
</reference>
<evidence type="ECO:0000256" key="5">
    <source>
        <dbReference type="PIRNR" id="PIRNR039099"/>
    </source>
</evidence>
<keyword evidence="4 5" id="KW-0833">Ubl conjugation pathway</keyword>
<feature type="domain" description="THIF-type NAD/FAD binding fold" evidence="6">
    <location>
        <begin position="6"/>
        <end position="514"/>
    </location>
</feature>
<comment type="pathway">
    <text evidence="1 5">Protein modification; protein neddylation.</text>
</comment>
<keyword evidence="8" id="KW-1185">Reference proteome</keyword>
<evidence type="ECO:0000256" key="4">
    <source>
        <dbReference type="ARBA" id="ARBA00022786"/>
    </source>
</evidence>
<dbReference type="PANTHER" id="PTHR10953">
    <property type="entry name" value="UBIQUITIN-ACTIVATING ENZYME E1"/>
    <property type="match status" value="1"/>
</dbReference>
<dbReference type="PANTHER" id="PTHR10953:SF29">
    <property type="entry name" value="NEDD8-ACTIVATING ENZYME E1 REGULATORY SUBUNIT"/>
    <property type="match status" value="1"/>
</dbReference>
<dbReference type="GO" id="GO:0005737">
    <property type="term" value="C:cytoplasm"/>
    <property type="evidence" value="ECO:0007669"/>
    <property type="project" value="TreeGrafter"/>
</dbReference>
<sequence>MTDNKYDRQLRLWGADGQKRLSEASILLINAPAAGTETLKNLILPGVGFITVLDDKLVEERDLGTNFFVTKDSIGKSRAEITMELLTELNEDVKGAHIHESPSKYINEKNLEFFKQFTLIIACDLTDAEIDILCDIGDELGLGLIFLRSYGMIGYLRLYKKEHACIQSKHADKELDDLRLAEPFEELEKYALEFEMSSLGSLEHGHTPYVIILIKALHKWKEAHDGKMPSNFEEKDAFKATIKEMARDFSKEANFNEAIENAYKAFSYESVPYEIQQILDNPKADSKEFHSNFWTLVSALKQFIAENGCLPVSGKVPDMTATSDFYITLQKIYQEKAKEDREKIKEIITKQADEKGLMEMLFEDEDIKVFCENARNLEVTRMENYKQELENPNTEDISAEFFDPDSSVQWYVAVRCAEAFRTTNSRYPGETKEQIESDVAEMSALVPDLLKKLGADESFEYNYDHIHEIARYSNSTLHNIGALLGGVGAQEAVKLITEQYTPLNHTYIFDGAHCKSQVFNP</sequence>
<evidence type="ECO:0000256" key="2">
    <source>
        <dbReference type="ARBA" id="ARBA00006868"/>
    </source>
</evidence>
<comment type="caution">
    <text evidence="7">The sequence shown here is derived from an EMBL/GenBank/DDBJ whole genome shotgun (WGS) entry which is preliminary data.</text>
</comment>
<name>A0AAD1X945_EUPCR</name>
<dbReference type="FunFam" id="3.40.50.720:FF:000475">
    <property type="entry name" value="NEDD8-activating enzyme E1 regulatory subunit"/>
    <property type="match status" value="1"/>
</dbReference>
<dbReference type="SUPFAM" id="SSF69572">
    <property type="entry name" value="Activating enzymes of the ubiquitin-like proteins"/>
    <property type="match status" value="1"/>
</dbReference>
<evidence type="ECO:0000259" key="6">
    <source>
        <dbReference type="Pfam" id="PF00899"/>
    </source>
</evidence>
<dbReference type="PIRSF" id="PIRSF039099">
    <property type="entry name" value="APP-BP1"/>
    <property type="match status" value="1"/>
</dbReference>
<dbReference type="AlphaFoldDB" id="A0AAD1X945"/>
<accession>A0AAD1X945</accession>
<dbReference type="Pfam" id="PF00899">
    <property type="entry name" value="ThiF"/>
    <property type="match status" value="1"/>
</dbReference>
<dbReference type="Proteomes" id="UP001295684">
    <property type="component" value="Unassembled WGS sequence"/>
</dbReference>
<evidence type="ECO:0000256" key="3">
    <source>
        <dbReference type="ARBA" id="ARBA00015407"/>
    </source>
</evidence>
<comment type="similarity">
    <text evidence="2 5">Belongs to the ubiquitin-activating E1 family. ULA1 subfamily.</text>
</comment>
<protein>
    <recommendedName>
        <fullName evidence="3 5">NEDD8-activating enzyme E1 regulatory subunit</fullName>
    </recommendedName>
</protein>
<organism evidence="7 8">
    <name type="scientific">Euplotes crassus</name>
    <dbReference type="NCBI Taxonomy" id="5936"/>
    <lineage>
        <taxon>Eukaryota</taxon>
        <taxon>Sar</taxon>
        <taxon>Alveolata</taxon>
        <taxon>Ciliophora</taxon>
        <taxon>Intramacronucleata</taxon>
        <taxon>Spirotrichea</taxon>
        <taxon>Hypotrichia</taxon>
        <taxon>Euplotida</taxon>
        <taxon>Euplotidae</taxon>
        <taxon>Moneuplotes</taxon>
    </lineage>
</organism>
<dbReference type="GO" id="GO:0019781">
    <property type="term" value="F:NEDD8 activating enzyme activity"/>
    <property type="evidence" value="ECO:0007669"/>
    <property type="project" value="UniProtKB-UniRule"/>
</dbReference>
<dbReference type="InterPro" id="IPR000594">
    <property type="entry name" value="ThiF_NAD_FAD-bd"/>
</dbReference>